<name>A0ACB9TMA2_HOLOL</name>
<protein>
    <submittedName>
        <fullName evidence="1">Uncharacterized protein</fullName>
    </submittedName>
</protein>
<organism evidence="1 2">
    <name type="scientific">Holotrichia oblita</name>
    <name type="common">Chafer beetle</name>
    <dbReference type="NCBI Taxonomy" id="644536"/>
    <lineage>
        <taxon>Eukaryota</taxon>
        <taxon>Metazoa</taxon>
        <taxon>Ecdysozoa</taxon>
        <taxon>Arthropoda</taxon>
        <taxon>Hexapoda</taxon>
        <taxon>Insecta</taxon>
        <taxon>Pterygota</taxon>
        <taxon>Neoptera</taxon>
        <taxon>Endopterygota</taxon>
        <taxon>Coleoptera</taxon>
        <taxon>Polyphaga</taxon>
        <taxon>Scarabaeiformia</taxon>
        <taxon>Scarabaeidae</taxon>
        <taxon>Melolonthinae</taxon>
        <taxon>Holotrichia</taxon>
    </lineage>
</organism>
<gene>
    <name evidence="1" type="ORF">MML48_2g00007966</name>
</gene>
<sequence length="260" mass="29742">MNTREILRQQGISQKAIKELVRELATFKKQEFQAQANSGSSNYNYKGSHSVVLLAMCDAFYRFTLVDIGAPGRFSDGGVFRDSLIGKKFESFDMDLPPPHRIGNIGFLLPYVFVADEAFALTSYSMRPYPGKNLNSNKIIFNYRLSRARRVIENTFGIMAARWRIYRKPIIASNKKIIKIIQATVCLHNYLMEKDRHSDMCYFSLDKDLLELPTTGILPLQNVGSNNYTREAAVIRDNFANYFHGEGAVPWQWQNVGHHS</sequence>
<evidence type="ECO:0000313" key="2">
    <source>
        <dbReference type="Proteomes" id="UP001056778"/>
    </source>
</evidence>
<evidence type="ECO:0000313" key="1">
    <source>
        <dbReference type="EMBL" id="KAI4467941.1"/>
    </source>
</evidence>
<reference evidence="1" key="1">
    <citation type="submission" date="2022-04" db="EMBL/GenBank/DDBJ databases">
        <title>Chromosome-scale genome assembly of Holotrichia oblita Faldermann.</title>
        <authorList>
            <person name="Rongchong L."/>
        </authorList>
    </citation>
    <scope>NUCLEOTIDE SEQUENCE</scope>
    <source>
        <strain evidence="1">81SQS9</strain>
    </source>
</reference>
<dbReference type="Proteomes" id="UP001056778">
    <property type="component" value="Chromosome 2"/>
</dbReference>
<proteinExistence type="predicted"/>
<accession>A0ACB9TMA2</accession>
<dbReference type="EMBL" id="CM043016">
    <property type="protein sequence ID" value="KAI4467941.1"/>
    <property type="molecule type" value="Genomic_DNA"/>
</dbReference>
<keyword evidence="2" id="KW-1185">Reference proteome</keyword>
<comment type="caution">
    <text evidence="1">The sequence shown here is derived from an EMBL/GenBank/DDBJ whole genome shotgun (WGS) entry which is preliminary data.</text>
</comment>